<keyword evidence="2" id="KW-1185">Reference proteome</keyword>
<organism evidence="1 2">
    <name type="scientific">Nonomuraea pusilla</name>
    <dbReference type="NCBI Taxonomy" id="46177"/>
    <lineage>
        <taxon>Bacteria</taxon>
        <taxon>Bacillati</taxon>
        <taxon>Actinomycetota</taxon>
        <taxon>Actinomycetes</taxon>
        <taxon>Streptosporangiales</taxon>
        <taxon>Streptosporangiaceae</taxon>
        <taxon>Nonomuraea</taxon>
    </lineage>
</organism>
<accession>A0A1H7V9A2</accession>
<proteinExistence type="predicted"/>
<name>A0A1H7V9A2_9ACTN</name>
<protein>
    <recommendedName>
        <fullName evidence="3">Excreted virulence factor EspC, type VII ESX diderm</fullName>
    </recommendedName>
</protein>
<evidence type="ECO:0000313" key="1">
    <source>
        <dbReference type="EMBL" id="SEM05569.1"/>
    </source>
</evidence>
<sequence>MGSNREIHITSKTISRTQDRLQEELRDGLISFVKGLVPTTAVGGLGFGVLGGMILGGAYEGIQQRAEQLLGEAEGAVDSWVHSLGVCQRNWRAAEDAGIVRYKA</sequence>
<evidence type="ECO:0000313" key="2">
    <source>
        <dbReference type="Proteomes" id="UP000198953"/>
    </source>
</evidence>
<evidence type="ECO:0008006" key="3">
    <source>
        <dbReference type="Google" id="ProtNLM"/>
    </source>
</evidence>
<dbReference type="Proteomes" id="UP000198953">
    <property type="component" value="Unassembled WGS sequence"/>
</dbReference>
<reference evidence="1 2" key="1">
    <citation type="submission" date="2016-10" db="EMBL/GenBank/DDBJ databases">
        <authorList>
            <person name="de Groot N.N."/>
        </authorList>
    </citation>
    <scope>NUCLEOTIDE SEQUENCE [LARGE SCALE GENOMIC DNA]</scope>
    <source>
        <strain evidence="1 2">DSM 43357</strain>
    </source>
</reference>
<dbReference type="AlphaFoldDB" id="A0A1H7V9A2"/>
<dbReference type="OrthoDB" id="3540814at2"/>
<dbReference type="EMBL" id="FOBF01000009">
    <property type="protein sequence ID" value="SEM05569.1"/>
    <property type="molecule type" value="Genomic_DNA"/>
</dbReference>
<dbReference type="RefSeq" id="WP_091102120.1">
    <property type="nucleotide sequence ID" value="NZ_FOBF01000009.1"/>
</dbReference>
<gene>
    <name evidence="1" type="ORF">SAMN05660976_04040</name>
</gene>
<dbReference type="STRING" id="46177.SAMN05660976_04040"/>